<reference evidence="6 7" key="1">
    <citation type="submission" date="2024-03" db="EMBL/GenBank/DDBJ databases">
        <title>Novel species of the genus Variovorax.</title>
        <authorList>
            <person name="Liu Q."/>
            <person name="Xin Y.-H."/>
        </authorList>
    </citation>
    <scope>NUCLEOTIDE SEQUENCE [LARGE SCALE GENOMIC DNA]</scope>
    <source>
        <strain evidence="6 7">KACC 18899</strain>
    </source>
</reference>
<dbReference type="PRINTS" id="PR01006">
    <property type="entry name" value="FLGHOOKFLIE"/>
</dbReference>
<accession>A0ABU8VC34</accession>
<dbReference type="NCBIfam" id="TIGR00205">
    <property type="entry name" value="fliE"/>
    <property type="match status" value="1"/>
</dbReference>
<evidence type="ECO:0000256" key="4">
    <source>
        <dbReference type="HAMAP-Rule" id="MF_00724"/>
    </source>
</evidence>
<dbReference type="HAMAP" id="MF_00724">
    <property type="entry name" value="FliE"/>
    <property type="match status" value="1"/>
</dbReference>
<keyword evidence="7" id="KW-1185">Reference proteome</keyword>
<keyword evidence="6" id="KW-0969">Cilium</keyword>
<dbReference type="Proteomes" id="UP001365846">
    <property type="component" value="Unassembled WGS sequence"/>
</dbReference>
<name>A0ABU8VC34_9BURK</name>
<dbReference type="Pfam" id="PF02049">
    <property type="entry name" value="FliE"/>
    <property type="match status" value="1"/>
</dbReference>
<dbReference type="RefSeq" id="WP_340356422.1">
    <property type="nucleotide sequence ID" value="NZ_JBBKZU010000003.1"/>
</dbReference>
<evidence type="ECO:0000256" key="3">
    <source>
        <dbReference type="ARBA" id="ARBA00023143"/>
    </source>
</evidence>
<keyword evidence="6" id="KW-0966">Cell projection</keyword>
<proteinExistence type="inferred from homology"/>
<organism evidence="6 7">
    <name type="scientific">Variovorax ureilyticus</name>
    <dbReference type="NCBI Taxonomy" id="1836198"/>
    <lineage>
        <taxon>Bacteria</taxon>
        <taxon>Pseudomonadati</taxon>
        <taxon>Pseudomonadota</taxon>
        <taxon>Betaproteobacteria</taxon>
        <taxon>Burkholderiales</taxon>
        <taxon>Comamonadaceae</taxon>
        <taxon>Variovorax</taxon>
    </lineage>
</organism>
<dbReference type="PANTHER" id="PTHR34653">
    <property type="match status" value="1"/>
</dbReference>
<dbReference type="PANTHER" id="PTHR34653:SF1">
    <property type="entry name" value="FLAGELLAR HOOK-BASAL BODY COMPLEX PROTEIN FLIE"/>
    <property type="match status" value="1"/>
</dbReference>
<protein>
    <recommendedName>
        <fullName evidence="4 5">Flagellar hook-basal body complex protein FliE</fullName>
    </recommendedName>
</protein>
<evidence type="ECO:0000313" key="6">
    <source>
        <dbReference type="EMBL" id="MEJ8811108.1"/>
    </source>
</evidence>
<comment type="similarity">
    <text evidence="2 4">Belongs to the FliE family.</text>
</comment>
<comment type="subcellular location">
    <subcellularLocation>
        <location evidence="1 4">Bacterial flagellum basal body</location>
    </subcellularLocation>
</comment>
<dbReference type="EMBL" id="JBBKZU010000003">
    <property type="protein sequence ID" value="MEJ8811108.1"/>
    <property type="molecule type" value="Genomic_DNA"/>
</dbReference>
<keyword evidence="6" id="KW-0282">Flagellum</keyword>
<evidence type="ECO:0000256" key="5">
    <source>
        <dbReference type="NCBIfam" id="TIGR00205"/>
    </source>
</evidence>
<gene>
    <name evidence="4 6" type="primary">fliE</name>
    <name evidence="6" type="ORF">WKW77_08505</name>
</gene>
<dbReference type="InterPro" id="IPR001624">
    <property type="entry name" value="FliE"/>
</dbReference>
<sequence>MSISAIESVLQQMRATAVQAGFAPASTAAAAPAESGGFAAELKRSLVNISGAQNHAYGQAEAFELGKPGVALNDVMVDLQKANVAFQTGIQVRNRLVAAYQEVMSLQA</sequence>
<evidence type="ECO:0000256" key="1">
    <source>
        <dbReference type="ARBA" id="ARBA00004117"/>
    </source>
</evidence>
<evidence type="ECO:0000313" key="7">
    <source>
        <dbReference type="Proteomes" id="UP001365846"/>
    </source>
</evidence>
<comment type="caution">
    <text evidence="6">The sequence shown here is derived from an EMBL/GenBank/DDBJ whole genome shotgun (WGS) entry which is preliminary data.</text>
</comment>
<keyword evidence="3 4" id="KW-0975">Bacterial flagellum</keyword>
<evidence type="ECO:0000256" key="2">
    <source>
        <dbReference type="ARBA" id="ARBA00009272"/>
    </source>
</evidence>